<organism evidence="1 2">
    <name type="scientific">Paraburkholderia terrae</name>
    <dbReference type="NCBI Taxonomy" id="311230"/>
    <lineage>
        <taxon>Bacteria</taxon>
        <taxon>Pseudomonadati</taxon>
        <taxon>Pseudomonadota</taxon>
        <taxon>Betaproteobacteria</taxon>
        <taxon>Burkholderiales</taxon>
        <taxon>Burkholderiaceae</taxon>
        <taxon>Paraburkholderia</taxon>
    </lineage>
</organism>
<keyword evidence="2" id="KW-1185">Reference proteome</keyword>
<gene>
    <name evidence="1" type="ORF">PTKU64_63170</name>
</gene>
<sequence length="78" mass="8132">MHDLRDGTAGAHCCNHAVLATRNALAKVQNFVDAGSGHKDGAATVGNHVVIFLHGHTRNLDGSSGVDLNHAVREDLPA</sequence>
<dbReference type="Proteomes" id="UP001319874">
    <property type="component" value="Chromosome 3"/>
</dbReference>
<name>A0ABN6JP03_9BURK</name>
<evidence type="ECO:0000313" key="2">
    <source>
        <dbReference type="Proteomes" id="UP001319874"/>
    </source>
</evidence>
<protein>
    <submittedName>
        <fullName evidence="1">Uncharacterized protein</fullName>
    </submittedName>
</protein>
<reference evidence="1 2" key="1">
    <citation type="journal article" date="2022" name="Front. Microbiol.">
        <title>Identification and characterization of a novel class of self-sufficient cytochrome P450 hydroxylase involved in cyclohexanecarboxylate degradation in Paraburkholderia terrae strain KU-64.</title>
        <authorList>
            <person name="Yamamoto T."/>
            <person name="Hasegawa Y."/>
            <person name="Iwaki H."/>
        </authorList>
    </citation>
    <scope>NUCLEOTIDE SEQUENCE [LARGE SCALE GENOMIC DNA]</scope>
    <source>
        <strain evidence="1 2">KU-64</strain>
    </source>
</reference>
<dbReference type="EMBL" id="AP024957">
    <property type="protein sequence ID" value="BCZ82642.1"/>
    <property type="molecule type" value="Genomic_DNA"/>
</dbReference>
<proteinExistence type="predicted"/>
<evidence type="ECO:0000313" key="1">
    <source>
        <dbReference type="EMBL" id="BCZ82642.1"/>
    </source>
</evidence>
<accession>A0ABN6JP03</accession>